<evidence type="ECO:0000256" key="1">
    <source>
        <dbReference type="SAM" id="MobiDB-lite"/>
    </source>
</evidence>
<evidence type="ECO:0000313" key="4">
    <source>
        <dbReference type="Proteomes" id="UP000309673"/>
    </source>
</evidence>
<name>A0A4U0FE03_9BACL</name>
<sequence length="163" mass="18304">MRKHRSWLMGFGIGIILGACMLQLITFSEKQDQALSIGSGALTRAELEQAAQNQGLALLPADEKTYTQQQLEQEIAKAKADSSKGQATEDPENRSVSLYVKYNTSLEEIAWKLEALEVIKDADDFISKAYDIRKKLAIGTSTFKDQPTYKQIMDELTRIKKDE</sequence>
<dbReference type="RefSeq" id="WP_136776528.1">
    <property type="nucleotide sequence ID" value="NZ_SUPK01000002.1"/>
</dbReference>
<gene>
    <name evidence="3" type="ORF">E5161_04490</name>
</gene>
<dbReference type="PROSITE" id="PS51257">
    <property type="entry name" value="PROKAR_LIPOPROTEIN"/>
    <property type="match status" value="1"/>
</dbReference>
<protein>
    <recommendedName>
        <fullName evidence="5">YceG-like family protein</fullName>
    </recommendedName>
</protein>
<proteinExistence type="predicted"/>
<evidence type="ECO:0000256" key="2">
    <source>
        <dbReference type="SAM" id="Phobius"/>
    </source>
</evidence>
<evidence type="ECO:0008006" key="5">
    <source>
        <dbReference type="Google" id="ProtNLM"/>
    </source>
</evidence>
<feature type="region of interest" description="Disordered" evidence="1">
    <location>
        <begin position="73"/>
        <end position="92"/>
    </location>
</feature>
<organism evidence="3 4">
    <name type="scientific">Cohnella pontilimi</name>
    <dbReference type="NCBI Taxonomy" id="2564100"/>
    <lineage>
        <taxon>Bacteria</taxon>
        <taxon>Bacillati</taxon>
        <taxon>Bacillota</taxon>
        <taxon>Bacilli</taxon>
        <taxon>Bacillales</taxon>
        <taxon>Paenibacillaceae</taxon>
        <taxon>Cohnella</taxon>
    </lineage>
</organism>
<dbReference type="AlphaFoldDB" id="A0A4U0FE03"/>
<dbReference type="Proteomes" id="UP000309673">
    <property type="component" value="Unassembled WGS sequence"/>
</dbReference>
<comment type="caution">
    <text evidence="3">The sequence shown here is derived from an EMBL/GenBank/DDBJ whole genome shotgun (WGS) entry which is preliminary data.</text>
</comment>
<feature type="transmembrane region" description="Helical" evidence="2">
    <location>
        <begin position="7"/>
        <end position="27"/>
    </location>
</feature>
<keyword evidence="4" id="KW-1185">Reference proteome</keyword>
<dbReference type="OrthoDB" id="2616345at2"/>
<keyword evidence="2" id="KW-0472">Membrane</keyword>
<evidence type="ECO:0000313" key="3">
    <source>
        <dbReference type="EMBL" id="TJY43163.1"/>
    </source>
</evidence>
<keyword evidence="2" id="KW-0812">Transmembrane</keyword>
<accession>A0A4U0FE03</accession>
<reference evidence="3 4" key="1">
    <citation type="submission" date="2019-04" db="EMBL/GenBank/DDBJ databases">
        <title>Cohnella sp. nov., isolated from soil.</title>
        <authorList>
            <person name="Kim W."/>
        </authorList>
    </citation>
    <scope>NUCLEOTIDE SEQUENCE [LARGE SCALE GENOMIC DNA]</scope>
    <source>
        <strain evidence="3 4">CAU 1483</strain>
    </source>
</reference>
<dbReference type="EMBL" id="SUPK01000002">
    <property type="protein sequence ID" value="TJY43163.1"/>
    <property type="molecule type" value="Genomic_DNA"/>
</dbReference>
<keyword evidence="2" id="KW-1133">Transmembrane helix</keyword>